<dbReference type="Gene3D" id="1.10.150.340">
    <property type="entry name" value="Pyrimidine 5'-nucleotidase (UMPH-1), N-terminal domain"/>
    <property type="match status" value="1"/>
</dbReference>
<evidence type="ECO:0000256" key="13">
    <source>
        <dbReference type="ARBA" id="ARBA00047899"/>
    </source>
</evidence>
<evidence type="ECO:0000256" key="2">
    <source>
        <dbReference type="ARBA" id="ARBA00008389"/>
    </source>
</evidence>
<dbReference type="FunFam" id="3.30.200.20:FF:000003">
    <property type="entry name" value="Non-specific serine/threonine protein kinase"/>
    <property type="match status" value="1"/>
</dbReference>
<dbReference type="SUPFAM" id="SSF56784">
    <property type="entry name" value="HAD-like"/>
    <property type="match status" value="1"/>
</dbReference>
<keyword evidence="8 19" id="KW-0418">Kinase</keyword>
<feature type="domain" description="UBA" evidence="18">
    <location>
        <begin position="378"/>
        <end position="424"/>
    </location>
</feature>
<keyword evidence="3" id="KW-0723">Serine/threonine-protein kinase</keyword>
<evidence type="ECO:0000256" key="3">
    <source>
        <dbReference type="ARBA" id="ARBA00022527"/>
    </source>
</evidence>
<dbReference type="PROSITE" id="PS00108">
    <property type="entry name" value="PROTEIN_KINASE_ST"/>
    <property type="match status" value="1"/>
</dbReference>
<keyword evidence="20" id="KW-1185">Reference proteome</keyword>
<evidence type="ECO:0000256" key="12">
    <source>
        <dbReference type="ARBA" id="ARBA00023080"/>
    </source>
</evidence>
<dbReference type="GO" id="GO:0000287">
    <property type="term" value="F:magnesium ion binding"/>
    <property type="evidence" value="ECO:0007669"/>
    <property type="project" value="InterPro"/>
</dbReference>
<evidence type="ECO:0000313" key="20">
    <source>
        <dbReference type="Proteomes" id="UP000018721"/>
    </source>
</evidence>
<keyword evidence="12" id="KW-0546">Nucleotide metabolism</keyword>
<dbReference type="PANTHER" id="PTHR24346:SF82">
    <property type="entry name" value="KP78A-RELATED"/>
    <property type="match status" value="1"/>
</dbReference>
<evidence type="ECO:0000256" key="14">
    <source>
        <dbReference type="ARBA" id="ARBA00048679"/>
    </source>
</evidence>
<evidence type="ECO:0000256" key="6">
    <source>
        <dbReference type="ARBA" id="ARBA00022723"/>
    </source>
</evidence>
<sequence>MTANNTNKGNTAVMNPSVPPTPDSPGRKTNIPGKSSPRQKQQVEGVPLNLKTPADQEKQQQQREPERVATETSTASSSTSATGDGKGAVIGEYVLGETIGKGTFGKVKLGLHTLTGEKVAVKILEKKRIVQAADVERVAREIKILKRNRHPNVIQLYEVIDSPDRIFLIMEHIDGGEMFEYIVAHHRIREPEAAFLFRQIVEGLAYLHSNEVTHRDLKPENLLLQSNNHNSRQQQQQATDSTLLVKIVDFGLSNTHDGGRLLRTACGSPCYAAPEMIQGRLYRGPIADMWSLGVVLFAMVCGFLPFEDSNTNMLYKKILSANYKMPTFLSASVQDLIRRILETDPDKRYTVDKILQHPWLAGVQKPDISGYDVGDGTKSDELKTRHKLVLSQLESLGLSAEEVQSALSKKSFNQFTASYYLLDSKLQRFVRNRIIPAPTSGNALINRSTPSSDNKRQDRLQVRTGGSDARIRSSGSAGGSSKTIEVTGTTHRVPESPRRRSNPHHPPQQQHSETQKASAQRSAAPTNAAPPRHTGGSGSTQRPGSVRSGRNLVMISNSPIISSGTTFLPIAPNAPRDHRLSGTLTTRKAQSNSRVTVSNGMVALRPLVQPVHPPRRELPPSTATRRHSTEVAAPPYHTFARKWKKFSTDRLDKLIVIADFDYTLTPAYTPTDDQALSTHRLLMESEALGPQAETVAREIFEKYFPIEQSAKLTKEEKLPFMIEWWTKTHELMIQHGVSKTAVKKAVEESDITLREGFMDIFDLLARENVPTLIFSAGLYDVIHAVLDKEYAKTPAKTPPKNVHVISNMMRFDENDKVVGFDGTLIHSLNKDASALVETEFWKQCQLEKRHNILLLGDSLGDSNMANGLDFKEDEIVRIGFLNDGADEKLDLYLQRFDVVLTNDSSLLPVELLLHQIQQ</sequence>
<dbReference type="GO" id="GO:0009117">
    <property type="term" value="P:nucleotide metabolic process"/>
    <property type="evidence" value="ECO:0007669"/>
    <property type="project" value="UniProtKB-KW"/>
</dbReference>
<dbReference type="PANTHER" id="PTHR24346">
    <property type="entry name" value="MAP/MICROTUBULE AFFINITY-REGULATING KINASE"/>
    <property type="match status" value="1"/>
</dbReference>
<keyword evidence="11" id="KW-0460">Magnesium</keyword>
<gene>
    <name evidence="19" type="ORF">F443_03554</name>
</gene>
<evidence type="ECO:0000256" key="10">
    <source>
        <dbReference type="ARBA" id="ARBA00022840"/>
    </source>
</evidence>
<keyword evidence="10 15" id="KW-0067">ATP-binding</keyword>
<evidence type="ECO:0000313" key="19">
    <source>
        <dbReference type="EMBL" id="ETI53497.1"/>
    </source>
</evidence>
<comment type="catalytic activity">
    <reaction evidence="14">
        <text>L-seryl-[protein] + ATP = O-phospho-L-seryl-[protein] + ADP + H(+)</text>
        <dbReference type="Rhea" id="RHEA:17989"/>
        <dbReference type="Rhea" id="RHEA-COMP:9863"/>
        <dbReference type="Rhea" id="RHEA-COMP:11604"/>
        <dbReference type="ChEBI" id="CHEBI:15378"/>
        <dbReference type="ChEBI" id="CHEBI:29999"/>
        <dbReference type="ChEBI" id="CHEBI:30616"/>
        <dbReference type="ChEBI" id="CHEBI:83421"/>
        <dbReference type="ChEBI" id="CHEBI:456216"/>
        <dbReference type="EC" id="2.7.11.1"/>
    </reaction>
</comment>
<keyword evidence="5" id="KW-0808">Transferase</keyword>
<dbReference type="InterPro" id="IPR006434">
    <property type="entry name" value="Pyrimidine_nucleotidase_eu"/>
</dbReference>
<feature type="compositionally biased region" description="Polar residues" evidence="16">
    <location>
        <begin position="515"/>
        <end position="525"/>
    </location>
</feature>
<feature type="region of interest" description="Disordered" evidence="16">
    <location>
        <begin position="611"/>
        <end position="630"/>
    </location>
</feature>
<evidence type="ECO:0000259" key="18">
    <source>
        <dbReference type="PROSITE" id="PS50030"/>
    </source>
</evidence>
<dbReference type="CDD" id="cd14003">
    <property type="entry name" value="STKc_AMPK-like"/>
    <property type="match status" value="1"/>
</dbReference>
<evidence type="ECO:0000256" key="16">
    <source>
        <dbReference type="SAM" id="MobiDB-lite"/>
    </source>
</evidence>
<dbReference type="OrthoDB" id="193931at2759"/>
<dbReference type="InterPro" id="IPR017441">
    <property type="entry name" value="Protein_kinase_ATP_BS"/>
</dbReference>
<dbReference type="Pfam" id="PF05822">
    <property type="entry name" value="UMPH-1"/>
    <property type="match status" value="1"/>
</dbReference>
<evidence type="ECO:0000256" key="15">
    <source>
        <dbReference type="PROSITE-ProRule" id="PRU10141"/>
    </source>
</evidence>
<feature type="compositionally biased region" description="Low complexity" evidence="16">
    <location>
        <begin position="465"/>
        <end position="481"/>
    </location>
</feature>
<dbReference type="Gene3D" id="1.10.510.10">
    <property type="entry name" value="Transferase(Phosphotransferase) domain 1"/>
    <property type="match status" value="1"/>
</dbReference>
<protein>
    <submittedName>
        <fullName evidence="19">CAMK/CAMKL/AMPK protein kinase</fullName>
    </submittedName>
</protein>
<comment type="similarity">
    <text evidence="2">Belongs to the pyrimidine 5'-nucleotidase family.</text>
</comment>
<dbReference type="Proteomes" id="UP000018721">
    <property type="component" value="Unassembled WGS sequence"/>
</dbReference>
<name>V9FSY3_PHYNI</name>
<comment type="catalytic activity">
    <reaction evidence="13">
        <text>L-threonyl-[protein] + ATP = O-phospho-L-threonyl-[protein] + ADP + H(+)</text>
        <dbReference type="Rhea" id="RHEA:46608"/>
        <dbReference type="Rhea" id="RHEA-COMP:11060"/>
        <dbReference type="Rhea" id="RHEA-COMP:11605"/>
        <dbReference type="ChEBI" id="CHEBI:15378"/>
        <dbReference type="ChEBI" id="CHEBI:30013"/>
        <dbReference type="ChEBI" id="CHEBI:30616"/>
        <dbReference type="ChEBI" id="CHEBI:61977"/>
        <dbReference type="ChEBI" id="CHEBI:456216"/>
        <dbReference type="EC" id="2.7.11.1"/>
    </reaction>
</comment>
<dbReference type="Pfam" id="PF00069">
    <property type="entry name" value="Pkinase"/>
    <property type="match status" value="1"/>
</dbReference>
<evidence type="ECO:0000256" key="8">
    <source>
        <dbReference type="ARBA" id="ARBA00022777"/>
    </source>
</evidence>
<dbReference type="GO" id="GO:0035556">
    <property type="term" value="P:intracellular signal transduction"/>
    <property type="evidence" value="ECO:0007669"/>
    <property type="project" value="TreeGrafter"/>
</dbReference>
<dbReference type="PROSITE" id="PS00107">
    <property type="entry name" value="PROTEIN_KINASE_ATP"/>
    <property type="match status" value="1"/>
</dbReference>
<dbReference type="InterPro" id="IPR015940">
    <property type="entry name" value="UBA"/>
</dbReference>
<dbReference type="eggNOG" id="KOG3128">
    <property type="taxonomic scope" value="Eukaryota"/>
</dbReference>
<feature type="binding site" evidence="15">
    <location>
        <position position="122"/>
    </location>
    <ligand>
        <name>ATP</name>
        <dbReference type="ChEBI" id="CHEBI:30616"/>
    </ligand>
</feature>
<dbReference type="InterPro" id="IPR000719">
    <property type="entry name" value="Prot_kinase_dom"/>
</dbReference>
<keyword evidence="4" id="KW-0597">Phosphoprotein</keyword>
<evidence type="ECO:0000256" key="7">
    <source>
        <dbReference type="ARBA" id="ARBA00022741"/>
    </source>
</evidence>
<evidence type="ECO:0000256" key="1">
    <source>
        <dbReference type="ARBA" id="ARBA00000815"/>
    </source>
</evidence>
<reference evidence="19 20" key="1">
    <citation type="submission" date="2013-11" db="EMBL/GenBank/DDBJ databases">
        <title>The Genome Sequence of Phytophthora parasitica P1569.</title>
        <authorList>
            <consortium name="The Broad Institute Genomics Platform"/>
            <person name="Russ C."/>
            <person name="Tyler B."/>
            <person name="Panabieres F."/>
            <person name="Shan W."/>
            <person name="Tripathy S."/>
            <person name="Grunwald N."/>
            <person name="Machado M."/>
            <person name="Johnson C.S."/>
            <person name="Arredondo F."/>
            <person name="Hong C."/>
            <person name="Coffey M."/>
            <person name="Young S.K."/>
            <person name="Zeng Q."/>
            <person name="Gargeya S."/>
            <person name="Fitzgerald M."/>
            <person name="Abouelleil A."/>
            <person name="Alvarado L."/>
            <person name="Chapman S.B."/>
            <person name="Gainer-Dewar J."/>
            <person name="Goldberg J."/>
            <person name="Griggs A."/>
            <person name="Gujja S."/>
            <person name="Hansen M."/>
            <person name="Howarth C."/>
            <person name="Imamovic A."/>
            <person name="Ireland A."/>
            <person name="Larimer J."/>
            <person name="McCowan C."/>
            <person name="Murphy C."/>
            <person name="Pearson M."/>
            <person name="Poon T.W."/>
            <person name="Priest M."/>
            <person name="Roberts A."/>
            <person name="Saif S."/>
            <person name="Shea T."/>
            <person name="Sykes S."/>
            <person name="Wortman J."/>
            <person name="Nusbaum C."/>
            <person name="Birren B."/>
        </authorList>
    </citation>
    <scope>NUCLEOTIDE SEQUENCE [LARGE SCALE GENOMIC DNA]</scope>
    <source>
        <strain evidence="19 20">P1569</strain>
    </source>
</reference>
<keyword evidence="9" id="KW-0378">Hydrolase</keyword>
<keyword evidence="7 15" id="KW-0547">Nucleotide-binding</keyword>
<dbReference type="GO" id="GO:0008253">
    <property type="term" value="F:5'-nucleotidase activity"/>
    <property type="evidence" value="ECO:0007669"/>
    <property type="project" value="UniProtKB-EC"/>
</dbReference>
<dbReference type="EMBL" id="ANIZ01000677">
    <property type="protein sequence ID" value="ETI53497.1"/>
    <property type="molecule type" value="Genomic_DNA"/>
</dbReference>
<evidence type="ECO:0000259" key="17">
    <source>
        <dbReference type="PROSITE" id="PS50011"/>
    </source>
</evidence>
<dbReference type="InterPro" id="IPR011009">
    <property type="entry name" value="Kinase-like_dom_sf"/>
</dbReference>
<feature type="compositionally biased region" description="Basic and acidic residues" evidence="16">
    <location>
        <begin position="54"/>
        <end position="69"/>
    </location>
</feature>
<dbReference type="GO" id="GO:0005524">
    <property type="term" value="F:ATP binding"/>
    <property type="evidence" value="ECO:0007669"/>
    <property type="project" value="UniProtKB-UniRule"/>
</dbReference>
<evidence type="ECO:0000256" key="9">
    <source>
        <dbReference type="ARBA" id="ARBA00022801"/>
    </source>
</evidence>
<dbReference type="PROSITE" id="PS50011">
    <property type="entry name" value="PROTEIN_KINASE_DOM"/>
    <property type="match status" value="1"/>
</dbReference>
<feature type="compositionally biased region" description="Polar residues" evidence="16">
    <location>
        <begin position="32"/>
        <end position="42"/>
    </location>
</feature>
<dbReference type="HOGENOM" id="CLU_317504_0_0_1"/>
<keyword evidence="6" id="KW-0479">Metal-binding</keyword>
<dbReference type="FunFam" id="1.10.510.10:FF:000650">
    <property type="entry name" value="Serine/threonine-protein kinase ppk16"/>
    <property type="match status" value="1"/>
</dbReference>
<accession>V9FSY3</accession>
<feature type="region of interest" description="Disordered" evidence="16">
    <location>
        <begin position="439"/>
        <end position="547"/>
    </location>
</feature>
<dbReference type="Gene3D" id="3.40.50.1000">
    <property type="entry name" value="HAD superfamily/HAD-like"/>
    <property type="match status" value="1"/>
</dbReference>
<dbReference type="InterPro" id="IPR036412">
    <property type="entry name" value="HAD-like_sf"/>
</dbReference>
<dbReference type="SFLD" id="SFLDS00003">
    <property type="entry name" value="Haloacid_Dehalogenase"/>
    <property type="match status" value="1"/>
</dbReference>
<organism evidence="19 20">
    <name type="scientific">Phytophthora nicotianae P1569</name>
    <dbReference type="NCBI Taxonomy" id="1317065"/>
    <lineage>
        <taxon>Eukaryota</taxon>
        <taxon>Sar</taxon>
        <taxon>Stramenopiles</taxon>
        <taxon>Oomycota</taxon>
        <taxon>Peronosporomycetes</taxon>
        <taxon>Peronosporales</taxon>
        <taxon>Peronosporaceae</taxon>
        <taxon>Phytophthora</taxon>
    </lineage>
</organism>
<proteinExistence type="inferred from homology"/>
<dbReference type="InterPro" id="IPR008271">
    <property type="entry name" value="Ser/Thr_kinase_AS"/>
</dbReference>
<dbReference type="GO" id="GO:0004674">
    <property type="term" value="F:protein serine/threonine kinase activity"/>
    <property type="evidence" value="ECO:0007669"/>
    <property type="project" value="UniProtKB-KW"/>
</dbReference>
<feature type="compositionally biased region" description="Polar residues" evidence="16">
    <location>
        <begin position="1"/>
        <end position="14"/>
    </location>
</feature>
<dbReference type="FunFam" id="1.10.150.340:FF:000001">
    <property type="entry name" value="Cytosolic 5-nucleotidase 3-like"/>
    <property type="match status" value="1"/>
</dbReference>
<dbReference type="InterPro" id="IPR023214">
    <property type="entry name" value="HAD_sf"/>
</dbReference>
<dbReference type="SFLD" id="SFLDG01128">
    <property type="entry name" value="C1.4:_5'-Nucleotidase_Like"/>
    <property type="match status" value="1"/>
</dbReference>
<dbReference type="eggNOG" id="KOG0583">
    <property type="taxonomic scope" value="Eukaryota"/>
</dbReference>
<evidence type="ECO:0000256" key="5">
    <source>
        <dbReference type="ARBA" id="ARBA00022679"/>
    </source>
</evidence>
<dbReference type="PROSITE" id="PS50030">
    <property type="entry name" value="UBA"/>
    <property type="match status" value="1"/>
</dbReference>
<evidence type="ECO:0000256" key="11">
    <source>
        <dbReference type="ARBA" id="ARBA00022842"/>
    </source>
</evidence>
<comment type="caution">
    <text evidence="19">The sequence shown here is derived from an EMBL/GenBank/DDBJ whole genome shotgun (WGS) entry which is preliminary data.</text>
</comment>
<dbReference type="GO" id="GO:0005737">
    <property type="term" value="C:cytoplasm"/>
    <property type="evidence" value="ECO:0007669"/>
    <property type="project" value="InterPro"/>
</dbReference>
<comment type="catalytic activity">
    <reaction evidence="1">
        <text>a ribonucleoside 5'-phosphate + H2O = a ribonucleoside + phosphate</text>
        <dbReference type="Rhea" id="RHEA:12484"/>
        <dbReference type="ChEBI" id="CHEBI:15377"/>
        <dbReference type="ChEBI" id="CHEBI:18254"/>
        <dbReference type="ChEBI" id="CHEBI:43474"/>
        <dbReference type="ChEBI" id="CHEBI:58043"/>
        <dbReference type="EC" id="3.1.3.5"/>
    </reaction>
</comment>
<feature type="region of interest" description="Disordered" evidence="16">
    <location>
        <begin position="1"/>
        <end position="86"/>
    </location>
</feature>
<dbReference type="SMART" id="SM00220">
    <property type="entry name" value="S_TKc"/>
    <property type="match status" value="1"/>
</dbReference>
<feature type="compositionally biased region" description="Low complexity" evidence="16">
    <location>
        <begin position="70"/>
        <end position="82"/>
    </location>
</feature>
<dbReference type="SUPFAM" id="SSF56112">
    <property type="entry name" value="Protein kinase-like (PK-like)"/>
    <property type="match status" value="1"/>
</dbReference>
<dbReference type="AlphaFoldDB" id="V9FSY3"/>
<feature type="domain" description="Protein kinase" evidence="17">
    <location>
        <begin position="93"/>
        <end position="360"/>
    </location>
</feature>
<feature type="compositionally biased region" description="Polar residues" evidence="16">
    <location>
        <begin position="439"/>
        <end position="452"/>
    </location>
</feature>
<evidence type="ECO:0000256" key="4">
    <source>
        <dbReference type="ARBA" id="ARBA00022553"/>
    </source>
</evidence>